<feature type="transmembrane region" description="Helical" evidence="7">
    <location>
        <begin position="203"/>
        <end position="225"/>
    </location>
</feature>
<feature type="transmembrane region" description="Helical" evidence="7">
    <location>
        <begin position="73"/>
        <end position="89"/>
    </location>
</feature>
<feature type="transmembrane region" description="Helical" evidence="7">
    <location>
        <begin position="163"/>
        <end position="182"/>
    </location>
</feature>
<evidence type="ECO:0000256" key="3">
    <source>
        <dbReference type="ARBA" id="ARBA00022475"/>
    </source>
</evidence>
<evidence type="ECO:0000313" key="8">
    <source>
        <dbReference type="EMBL" id="AVM22946.1"/>
    </source>
</evidence>
<dbReference type="Pfam" id="PF07690">
    <property type="entry name" value="MFS_1"/>
    <property type="match status" value="2"/>
</dbReference>
<dbReference type="SUPFAM" id="SSF103473">
    <property type="entry name" value="MFS general substrate transporter"/>
    <property type="match status" value="1"/>
</dbReference>
<evidence type="ECO:0000256" key="6">
    <source>
        <dbReference type="ARBA" id="ARBA00023136"/>
    </source>
</evidence>
<dbReference type="RefSeq" id="WP_117729207.1">
    <property type="nucleotide sequence ID" value="NZ_CP027116.1"/>
</dbReference>
<evidence type="ECO:0000256" key="2">
    <source>
        <dbReference type="ARBA" id="ARBA00022448"/>
    </source>
</evidence>
<sequence>MDRRQKQVVSISLITAFALIGDSMLYIVLPVYWKEIGLSSIWEVGLLLSINRFIRIPLAPVVWWLYRYIPMKTGVLMAILIASVTTILYGVSGFWMLLICRCAWGLAWTLLRMSGMRVLAEMDEGSQGHLTGLYNGLYRLGSLFGMLFGGIFASLIGFQSMTLVFGLLTLMGGIFYVSLEEIEKSEGGQVYMGIKQKWFSRDVVKILMTGMLIALIIQGLFASTLSHVIEAKIDQNAFVLFGFVIGASALSGVIQAIRWGWEPFVAPRTGKWFDRLVKKEQMLCWMFLSFGGLSFLGSVLKVSGWFLVLLLLIQLLSTVVTTFTDTLAFRKASAQTDKNRFLASYSFVQDMGAALGPLCGYTMIQFFGTNSVFWLMLIISLMLVSMWARGRQLHVSAQNQAR</sequence>
<comment type="subcellular location">
    <subcellularLocation>
        <location evidence="1">Cell membrane</location>
        <topology evidence="1">Multi-pass membrane protein</topology>
    </subcellularLocation>
</comment>
<name>A0AAD0HKM4_BACPU</name>
<dbReference type="InterPro" id="IPR011701">
    <property type="entry name" value="MFS"/>
</dbReference>
<feature type="transmembrane region" description="Helical" evidence="7">
    <location>
        <begin position="12"/>
        <end position="33"/>
    </location>
</feature>
<keyword evidence="3" id="KW-1003">Cell membrane</keyword>
<feature type="transmembrane region" description="Helical" evidence="7">
    <location>
        <begin position="237"/>
        <end position="261"/>
    </location>
</feature>
<reference evidence="8 9" key="1">
    <citation type="submission" date="2018-02" db="EMBL/GenBank/DDBJ databases">
        <title>The complete genome of two Bacillus pumilus strains from Cuatro Cienegas, Coahuila, Mexico.</title>
        <authorList>
            <person name="Zarza E."/>
            <person name="Alcaraz L.D."/>
            <person name="Aguilar-Salinas B."/>
            <person name="Islas A."/>
            <person name="Olmedo-Alvarez G."/>
        </authorList>
    </citation>
    <scope>NUCLEOTIDE SEQUENCE [LARGE SCALE GENOMIC DNA]</scope>
    <source>
        <strain evidence="8 9">145</strain>
    </source>
</reference>
<dbReference type="GO" id="GO:0022857">
    <property type="term" value="F:transmembrane transporter activity"/>
    <property type="evidence" value="ECO:0007669"/>
    <property type="project" value="InterPro"/>
</dbReference>
<evidence type="ECO:0000256" key="1">
    <source>
        <dbReference type="ARBA" id="ARBA00004651"/>
    </source>
</evidence>
<organism evidence="8 9">
    <name type="scientific">Bacillus pumilus</name>
    <name type="common">Bacillus mesentericus</name>
    <dbReference type="NCBI Taxonomy" id="1408"/>
    <lineage>
        <taxon>Bacteria</taxon>
        <taxon>Bacillati</taxon>
        <taxon>Bacillota</taxon>
        <taxon>Bacilli</taxon>
        <taxon>Bacillales</taxon>
        <taxon>Bacillaceae</taxon>
        <taxon>Bacillus</taxon>
    </lineage>
</organism>
<evidence type="ECO:0000256" key="4">
    <source>
        <dbReference type="ARBA" id="ARBA00022692"/>
    </source>
</evidence>
<feature type="transmembrane region" description="Helical" evidence="7">
    <location>
        <begin position="370"/>
        <end position="388"/>
    </location>
</feature>
<dbReference type="Proteomes" id="UP000264960">
    <property type="component" value="Chromosome"/>
</dbReference>
<gene>
    <name evidence="8" type="ORF">C5695_03485</name>
</gene>
<keyword evidence="2" id="KW-0813">Transport</keyword>
<dbReference type="GO" id="GO:0005886">
    <property type="term" value="C:plasma membrane"/>
    <property type="evidence" value="ECO:0007669"/>
    <property type="project" value="UniProtKB-SubCell"/>
</dbReference>
<dbReference type="PANTHER" id="PTHR23517">
    <property type="entry name" value="RESISTANCE PROTEIN MDTM, PUTATIVE-RELATED-RELATED"/>
    <property type="match status" value="1"/>
</dbReference>
<feature type="transmembrane region" description="Helical" evidence="7">
    <location>
        <begin position="306"/>
        <end position="329"/>
    </location>
</feature>
<evidence type="ECO:0000313" key="9">
    <source>
        <dbReference type="Proteomes" id="UP000264960"/>
    </source>
</evidence>
<feature type="transmembrane region" description="Helical" evidence="7">
    <location>
        <begin position="282"/>
        <end position="300"/>
    </location>
</feature>
<feature type="transmembrane region" description="Helical" evidence="7">
    <location>
        <begin position="136"/>
        <end position="157"/>
    </location>
</feature>
<dbReference type="AlphaFoldDB" id="A0AAD0HKM4"/>
<evidence type="ECO:0000256" key="7">
    <source>
        <dbReference type="SAM" id="Phobius"/>
    </source>
</evidence>
<keyword evidence="6 7" id="KW-0472">Membrane</keyword>
<keyword evidence="4 7" id="KW-0812">Transmembrane</keyword>
<feature type="transmembrane region" description="Helical" evidence="7">
    <location>
        <begin position="45"/>
        <end position="66"/>
    </location>
</feature>
<dbReference type="PANTHER" id="PTHR23517:SF3">
    <property type="entry name" value="INTEGRAL MEMBRANE TRANSPORT PROTEIN"/>
    <property type="match status" value="1"/>
</dbReference>
<accession>A0AAD0HKM4</accession>
<proteinExistence type="predicted"/>
<protein>
    <submittedName>
        <fullName evidence="8">MFS transporter</fullName>
    </submittedName>
</protein>
<dbReference type="InterPro" id="IPR050171">
    <property type="entry name" value="MFS_Transporters"/>
</dbReference>
<dbReference type="EMBL" id="CP027116">
    <property type="protein sequence ID" value="AVM22946.1"/>
    <property type="molecule type" value="Genomic_DNA"/>
</dbReference>
<keyword evidence="5 7" id="KW-1133">Transmembrane helix</keyword>
<dbReference type="InterPro" id="IPR036259">
    <property type="entry name" value="MFS_trans_sf"/>
</dbReference>
<dbReference type="Gene3D" id="1.20.1250.20">
    <property type="entry name" value="MFS general substrate transporter like domains"/>
    <property type="match status" value="1"/>
</dbReference>
<evidence type="ECO:0000256" key="5">
    <source>
        <dbReference type="ARBA" id="ARBA00022989"/>
    </source>
</evidence>